<keyword evidence="2" id="KW-1185">Reference proteome</keyword>
<reference evidence="1" key="1">
    <citation type="submission" date="2023-01" db="EMBL/GenBank/DDBJ databases">
        <authorList>
            <person name="Van Ghelder C."/>
            <person name="Rancurel C."/>
        </authorList>
    </citation>
    <scope>NUCLEOTIDE SEQUENCE</scope>
    <source>
        <strain evidence="1">CNCM I-4278</strain>
    </source>
</reference>
<comment type="caution">
    <text evidence="1">The sequence shown here is derived from an EMBL/GenBank/DDBJ whole genome shotgun (WGS) entry which is preliminary data.</text>
</comment>
<dbReference type="OrthoDB" id="5372703at2759"/>
<dbReference type="AlphaFoldDB" id="A0A9W4XNU1"/>
<sequence>MTVLRVWRTTIAREAKEFVQALSTIVGWGVSDFKDAIIKELTFIETVLRERRME</sequence>
<proteinExistence type="predicted"/>
<protein>
    <submittedName>
        <fullName evidence="1">Uncharacterized protein</fullName>
    </submittedName>
</protein>
<accession>A0A9W4XNU1</accession>
<evidence type="ECO:0000313" key="1">
    <source>
        <dbReference type="EMBL" id="CAI6226997.1"/>
    </source>
</evidence>
<organism evidence="1 2">
    <name type="scientific">Periconia digitata</name>
    <dbReference type="NCBI Taxonomy" id="1303443"/>
    <lineage>
        <taxon>Eukaryota</taxon>
        <taxon>Fungi</taxon>
        <taxon>Dikarya</taxon>
        <taxon>Ascomycota</taxon>
        <taxon>Pezizomycotina</taxon>
        <taxon>Dothideomycetes</taxon>
        <taxon>Pleosporomycetidae</taxon>
        <taxon>Pleosporales</taxon>
        <taxon>Massarineae</taxon>
        <taxon>Periconiaceae</taxon>
        <taxon>Periconia</taxon>
    </lineage>
</organism>
<dbReference type="Proteomes" id="UP001152607">
    <property type="component" value="Unassembled WGS sequence"/>
</dbReference>
<evidence type="ECO:0000313" key="2">
    <source>
        <dbReference type="Proteomes" id="UP001152607"/>
    </source>
</evidence>
<name>A0A9W4XNU1_9PLEO</name>
<gene>
    <name evidence="1" type="ORF">PDIGIT_LOCUS66</name>
</gene>
<dbReference type="EMBL" id="CAOQHR010000001">
    <property type="protein sequence ID" value="CAI6226997.1"/>
    <property type="molecule type" value="Genomic_DNA"/>
</dbReference>